<gene>
    <name evidence="1" type="ORF">I79_005890</name>
</gene>
<reference evidence="2" key="1">
    <citation type="journal article" date="2011" name="Nat. Biotechnol.">
        <title>The genomic sequence of the Chinese hamster ovary (CHO)-K1 cell line.</title>
        <authorList>
            <person name="Xu X."/>
            <person name="Nagarajan H."/>
            <person name="Lewis N.E."/>
            <person name="Pan S."/>
            <person name="Cai Z."/>
            <person name="Liu X."/>
            <person name="Chen W."/>
            <person name="Xie M."/>
            <person name="Wang W."/>
            <person name="Hammond S."/>
            <person name="Andersen M.R."/>
            <person name="Neff N."/>
            <person name="Passarelli B."/>
            <person name="Koh W."/>
            <person name="Fan H.C."/>
            <person name="Wang J."/>
            <person name="Gui Y."/>
            <person name="Lee K.H."/>
            <person name="Betenbaugh M.J."/>
            <person name="Quake S.R."/>
            <person name="Famili I."/>
            <person name="Palsson B.O."/>
            <person name="Wang J."/>
        </authorList>
    </citation>
    <scope>NUCLEOTIDE SEQUENCE [LARGE SCALE GENOMIC DNA]</scope>
    <source>
        <strain evidence="2">CHO K1 cell line</strain>
    </source>
</reference>
<dbReference type="EMBL" id="JH000173">
    <property type="protein sequence ID" value="EGV96206.1"/>
    <property type="molecule type" value="Genomic_DNA"/>
</dbReference>
<organism evidence="1 2">
    <name type="scientific">Cricetulus griseus</name>
    <name type="common">Chinese hamster</name>
    <name type="synonym">Cricetulus barabensis griseus</name>
    <dbReference type="NCBI Taxonomy" id="10029"/>
    <lineage>
        <taxon>Eukaryota</taxon>
        <taxon>Metazoa</taxon>
        <taxon>Chordata</taxon>
        <taxon>Craniata</taxon>
        <taxon>Vertebrata</taxon>
        <taxon>Euteleostomi</taxon>
        <taxon>Mammalia</taxon>
        <taxon>Eutheria</taxon>
        <taxon>Euarchontoglires</taxon>
        <taxon>Glires</taxon>
        <taxon>Rodentia</taxon>
        <taxon>Myomorpha</taxon>
        <taxon>Muroidea</taxon>
        <taxon>Cricetidae</taxon>
        <taxon>Cricetinae</taxon>
        <taxon>Cricetulus</taxon>
    </lineage>
</organism>
<dbReference type="Proteomes" id="UP000001075">
    <property type="component" value="Unassembled WGS sequence"/>
</dbReference>
<evidence type="ECO:0000313" key="2">
    <source>
        <dbReference type="Proteomes" id="UP000001075"/>
    </source>
</evidence>
<proteinExistence type="predicted"/>
<dbReference type="AlphaFoldDB" id="G3H6D6"/>
<name>G3H6D6_CRIGR</name>
<evidence type="ECO:0000313" key="1">
    <source>
        <dbReference type="EMBL" id="EGV96206.1"/>
    </source>
</evidence>
<dbReference type="InParanoid" id="G3H6D6"/>
<protein>
    <submittedName>
        <fullName evidence="1">Uncharacterized protein</fullName>
    </submittedName>
</protein>
<sequence length="50" mass="6032">MGRVGRLDKWWGDGLWTCRYSHRHLTLVQETEVRVQDQLGIYSKTQSRRK</sequence>
<accession>G3H6D6</accession>